<protein>
    <submittedName>
        <fullName evidence="2">Uncharacterized protein</fullName>
    </submittedName>
</protein>
<dbReference type="AlphaFoldDB" id="A0A5B7DYU0"/>
<evidence type="ECO:0000256" key="1">
    <source>
        <dbReference type="SAM" id="SignalP"/>
    </source>
</evidence>
<sequence>MRAASLLASNSLSFISACTCSSCVESCCISSLFLCTAADKWSTCSSYAFSLVVISCCWHKQQAVLGDGGGEGHRRCILHLFCQLQDLSLPGLQQLLGCFEVLLKMSLHTSLPSTAVFDMSQLDGPLDKSLEAALQDVILNTTSALHNTLTHLHRFTPCQSQGIRATTHHLLGLIQVPFSSDEKVHLLDGTHQSLHLVAQL</sequence>
<gene>
    <name evidence="2" type="ORF">E2C01_020042</name>
</gene>
<evidence type="ECO:0000313" key="3">
    <source>
        <dbReference type="Proteomes" id="UP000324222"/>
    </source>
</evidence>
<accession>A0A5B7DYU0</accession>
<comment type="caution">
    <text evidence="2">The sequence shown here is derived from an EMBL/GenBank/DDBJ whole genome shotgun (WGS) entry which is preliminary data.</text>
</comment>
<feature type="signal peptide" evidence="1">
    <location>
        <begin position="1"/>
        <end position="20"/>
    </location>
</feature>
<evidence type="ECO:0000313" key="2">
    <source>
        <dbReference type="EMBL" id="MPC26892.1"/>
    </source>
</evidence>
<dbReference type="PROSITE" id="PS51257">
    <property type="entry name" value="PROKAR_LIPOPROTEIN"/>
    <property type="match status" value="1"/>
</dbReference>
<proteinExistence type="predicted"/>
<keyword evidence="3" id="KW-1185">Reference proteome</keyword>
<feature type="chain" id="PRO_5022706432" evidence="1">
    <location>
        <begin position="21"/>
        <end position="200"/>
    </location>
</feature>
<reference evidence="2 3" key="1">
    <citation type="submission" date="2019-05" db="EMBL/GenBank/DDBJ databases">
        <title>Another draft genome of Portunus trituberculatus and its Hox gene families provides insights of decapod evolution.</title>
        <authorList>
            <person name="Jeong J.-H."/>
            <person name="Song I."/>
            <person name="Kim S."/>
            <person name="Choi T."/>
            <person name="Kim D."/>
            <person name="Ryu S."/>
            <person name="Kim W."/>
        </authorList>
    </citation>
    <scope>NUCLEOTIDE SEQUENCE [LARGE SCALE GENOMIC DNA]</scope>
    <source>
        <tissue evidence="2">Muscle</tissue>
    </source>
</reference>
<organism evidence="2 3">
    <name type="scientific">Portunus trituberculatus</name>
    <name type="common">Swimming crab</name>
    <name type="synonym">Neptunus trituberculatus</name>
    <dbReference type="NCBI Taxonomy" id="210409"/>
    <lineage>
        <taxon>Eukaryota</taxon>
        <taxon>Metazoa</taxon>
        <taxon>Ecdysozoa</taxon>
        <taxon>Arthropoda</taxon>
        <taxon>Crustacea</taxon>
        <taxon>Multicrustacea</taxon>
        <taxon>Malacostraca</taxon>
        <taxon>Eumalacostraca</taxon>
        <taxon>Eucarida</taxon>
        <taxon>Decapoda</taxon>
        <taxon>Pleocyemata</taxon>
        <taxon>Brachyura</taxon>
        <taxon>Eubrachyura</taxon>
        <taxon>Portunoidea</taxon>
        <taxon>Portunidae</taxon>
        <taxon>Portuninae</taxon>
        <taxon>Portunus</taxon>
    </lineage>
</organism>
<keyword evidence="1" id="KW-0732">Signal</keyword>
<dbReference type="Proteomes" id="UP000324222">
    <property type="component" value="Unassembled WGS sequence"/>
</dbReference>
<name>A0A5B7DYU0_PORTR</name>
<dbReference type="EMBL" id="VSRR010001666">
    <property type="protein sequence ID" value="MPC26892.1"/>
    <property type="molecule type" value="Genomic_DNA"/>
</dbReference>